<dbReference type="CAZy" id="GT2">
    <property type="family name" value="Glycosyltransferase Family 2"/>
</dbReference>
<dbReference type="STRING" id="339860.Msp_0220"/>
<dbReference type="eggNOG" id="arCOG01390">
    <property type="taxonomic scope" value="Archaea"/>
</dbReference>
<feature type="domain" description="Glycosyltransferase 2-like" evidence="2">
    <location>
        <begin position="13"/>
        <end position="129"/>
    </location>
</feature>
<dbReference type="OrthoDB" id="46222at2157"/>
<dbReference type="Proteomes" id="UP000001931">
    <property type="component" value="Chromosome"/>
</dbReference>
<evidence type="ECO:0000259" key="2">
    <source>
        <dbReference type="Pfam" id="PF00535"/>
    </source>
</evidence>
<feature type="coiled-coil region" evidence="1">
    <location>
        <begin position="318"/>
        <end position="563"/>
    </location>
</feature>
<organism evidence="3 4">
    <name type="scientific">Methanosphaera stadtmanae (strain ATCC 43021 / DSM 3091 / JCM 11832 / MCB-3)</name>
    <dbReference type="NCBI Taxonomy" id="339860"/>
    <lineage>
        <taxon>Archaea</taxon>
        <taxon>Methanobacteriati</taxon>
        <taxon>Methanobacteriota</taxon>
        <taxon>Methanomada group</taxon>
        <taxon>Methanobacteria</taxon>
        <taxon>Methanobacteriales</taxon>
        <taxon>Methanobacteriaceae</taxon>
        <taxon>Methanosphaera</taxon>
    </lineage>
</organism>
<dbReference type="Pfam" id="PF00535">
    <property type="entry name" value="Glycos_transf_2"/>
    <property type="match status" value="2"/>
</dbReference>
<accession>Q2NHJ6</accession>
<proteinExistence type="predicted"/>
<dbReference type="HOGENOM" id="CLU_297143_0_0_2"/>
<feature type="domain" description="Glycosyltransferase 2-like" evidence="2">
    <location>
        <begin position="589"/>
        <end position="726"/>
    </location>
</feature>
<dbReference type="PANTHER" id="PTHR43685">
    <property type="entry name" value="GLYCOSYLTRANSFERASE"/>
    <property type="match status" value="1"/>
</dbReference>
<dbReference type="KEGG" id="mst:Msp_0220"/>
<dbReference type="PANTHER" id="PTHR43685:SF2">
    <property type="entry name" value="GLYCOSYLTRANSFERASE 2-LIKE DOMAIN-CONTAINING PROTEIN"/>
    <property type="match status" value="1"/>
</dbReference>
<dbReference type="InterPro" id="IPR050834">
    <property type="entry name" value="Glycosyltransf_2"/>
</dbReference>
<protein>
    <submittedName>
        <fullName evidence="3">Predicted glycosyltransferase</fullName>
    </submittedName>
</protein>
<dbReference type="GeneID" id="3854766"/>
<reference evidence="3 4" key="1">
    <citation type="journal article" date="2006" name="J. Bacteriol.">
        <title>The genome sequence of Methanosphaera stadtmanae reveals why this human intestinal archaeon is restricted to methanol and H2 for methane formation and ATP synthesis.</title>
        <authorList>
            <person name="Fricke W.F."/>
            <person name="Seedorf H."/>
            <person name="Henne A."/>
            <person name="Kruer M."/>
            <person name="Liesegang H."/>
            <person name="Hedderich R."/>
            <person name="Gottschalk G."/>
            <person name="Thauer R.K."/>
        </authorList>
    </citation>
    <scope>NUCLEOTIDE SEQUENCE [LARGE SCALE GENOMIC DNA]</scope>
    <source>
        <strain evidence="4">ATCC 43021 / DSM 3091 / JCM 11832 / MCB-3</strain>
    </source>
</reference>
<dbReference type="RefSeq" id="WP_011405836.1">
    <property type="nucleotide sequence ID" value="NC_007681.1"/>
</dbReference>
<dbReference type="CDD" id="cd00761">
    <property type="entry name" value="Glyco_tranf_GTA_type"/>
    <property type="match status" value="2"/>
</dbReference>
<dbReference type="InterPro" id="IPR029044">
    <property type="entry name" value="Nucleotide-diphossugar_trans"/>
</dbReference>
<dbReference type="GO" id="GO:0016740">
    <property type="term" value="F:transferase activity"/>
    <property type="evidence" value="ECO:0007669"/>
    <property type="project" value="UniProtKB-KW"/>
</dbReference>
<keyword evidence="3" id="KW-0808">Transferase</keyword>
<keyword evidence="1" id="KW-0175">Coiled coil</keyword>
<name>Q2NHJ6_METST</name>
<dbReference type="eggNOG" id="arCOG01381">
    <property type="taxonomic scope" value="Archaea"/>
</dbReference>
<evidence type="ECO:0000313" key="3">
    <source>
        <dbReference type="EMBL" id="ABC56637.1"/>
    </source>
</evidence>
<dbReference type="InterPro" id="IPR001173">
    <property type="entry name" value="Glyco_trans_2-like"/>
</dbReference>
<keyword evidence="4" id="KW-1185">Reference proteome</keyword>
<dbReference type="SUPFAM" id="SSF57997">
    <property type="entry name" value="Tropomyosin"/>
    <property type="match status" value="1"/>
</dbReference>
<dbReference type="AlphaFoldDB" id="Q2NHJ6"/>
<dbReference type="Gene3D" id="3.90.550.10">
    <property type="entry name" value="Spore Coat Polysaccharide Biosynthesis Protein SpsA, Chain A"/>
    <property type="match status" value="2"/>
</dbReference>
<gene>
    <name evidence="3" type="ordered locus">Msp_0220</name>
</gene>
<sequence>MNPKITLIISITTEKNIEQYLKNIKNQLLENIEVIFVYDKIDKNTNKILENFCKNDGAYLKIISEKNRSHGFLKNKSLNIAQGDFITFIDSTDDIDFNFMEKLYKKAKNEDLDLLISVSYEKIKDYSLSKNMCENVFNFQDMNKSIFYLSNTLKGNLYRRNLLDTYKIRFPTMLSFEDKPFLLETFLTAKHVSILLREPALNMKSEYSSNELLDMIQISTLILNIFKKYDMFNTYKKLLLNFKIYFLKKGYTKIKDKNDYFNLMKEDLINLSQNKKLCDAFLHELNEENLKFYKNCLKSQDFNQFNLNMTFTKINEKLDEKQQKLNFINGNLSKWTEKLNNKENKINNLKTKLDNEKKQMKINEKNQNNREITIQIKEANLKDKETRITQLQENLDNKEKKLDNKIEKYNNLEKELIKKESSINTKFKELETEKELLNEKIKHLEDKETRITQLQENLDNKEKKLDNKIEKYNNLEKELIKKESSINTKFKELETEKELLNEKIKHLEDKETNIIQLQEKLKVQEEKIDQKHVKYVDNLNKITNNLEKNQKEYEKRLIKIDEDITLKKIEFEQMQNNNSNKKSNTPKISIIICAYNREEYLKRCLNSVKNQTLKNIEIICADDGSTDNTLDVFRKYANKDHRFKFFTQKNSGPGVARNKAIKMATGEYIMFLDSDDWIDLNTCEELYKKVKLNDLDILLFLMKNYSEETGEYYEDSYYNLTPIPDDFENKVFSHEDISNIIFSISISACQKIYKRSLVKKVHFAEKLLFEDNPFFWGVMLQAKRMSLLKKHFYLRSRHTSSITSEYDNKYFDVIPISNKVISIFKELNLVNMYKYQLTNYKINYISQWYHMMEEKYKNTFWDLMHDDFQKLHEDKKIDSLMLNNLNEPNKLFYLRTLKSRSYVELDYLEKYSDEK</sequence>
<evidence type="ECO:0000313" key="4">
    <source>
        <dbReference type="Proteomes" id="UP000001931"/>
    </source>
</evidence>
<evidence type="ECO:0000256" key="1">
    <source>
        <dbReference type="SAM" id="Coils"/>
    </source>
</evidence>
<dbReference type="SUPFAM" id="SSF53448">
    <property type="entry name" value="Nucleotide-diphospho-sugar transferases"/>
    <property type="match status" value="2"/>
</dbReference>
<dbReference type="EMBL" id="CP000102">
    <property type="protein sequence ID" value="ABC56637.1"/>
    <property type="molecule type" value="Genomic_DNA"/>
</dbReference>